<evidence type="ECO:0000256" key="5">
    <source>
        <dbReference type="HAMAP-Rule" id="MF_00371"/>
    </source>
</evidence>
<keyword evidence="4 5" id="KW-0687">Ribonucleoprotein</keyword>
<dbReference type="PANTHER" id="PTHR11594">
    <property type="entry name" value="40S RIBOSOMAL PROTEIN S27"/>
    <property type="match status" value="1"/>
</dbReference>
<dbReference type="InterPro" id="IPR011332">
    <property type="entry name" value="Ribosomal_zn-bd"/>
</dbReference>
<dbReference type="GO" id="GO:0008270">
    <property type="term" value="F:zinc ion binding"/>
    <property type="evidence" value="ECO:0007669"/>
    <property type="project" value="UniProtKB-UniRule"/>
</dbReference>
<dbReference type="GO" id="GO:0003735">
    <property type="term" value="F:structural constituent of ribosome"/>
    <property type="evidence" value="ECO:0007669"/>
    <property type="project" value="InterPro"/>
</dbReference>
<dbReference type="InterPro" id="IPR000592">
    <property type="entry name" value="Ribosomal_eS27"/>
</dbReference>
<feature type="binding site" evidence="5">
    <location>
        <position position="42"/>
    </location>
    <ligand>
        <name>Zn(2+)</name>
        <dbReference type="ChEBI" id="CHEBI:29105"/>
    </ligand>
</feature>
<keyword evidence="2 5" id="KW-0862">Zinc</keyword>
<evidence type="ECO:0000256" key="4">
    <source>
        <dbReference type="ARBA" id="ARBA00023274"/>
    </source>
</evidence>
<dbReference type="EMBL" id="KF900812">
    <property type="protein sequence ID" value="AIF07781.1"/>
    <property type="molecule type" value="Genomic_DNA"/>
</dbReference>
<feature type="binding site" evidence="5">
    <location>
        <position position="23"/>
    </location>
    <ligand>
        <name>Zn(2+)</name>
        <dbReference type="ChEBI" id="CHEBI:29105"/>
    </ligand>
</feature>
<keyword evidence="3 5" id="KW-0689">Ribosomal protein</keyword>
<dbReference type="InterPro" id="IPR023407">
    <property type="entry name" value="Ribosomal_eS27_Zn-bd_dom_sf"/>
</dbReference>
<dbReference type="GO" id="GO:1990904">
    <property type="term" value="C:ribonucleoprotein complex"/>
    <property type="evidence" value="ECO:0007669"/>
    <property type="project" value="UniProtKB-KW"/>
</dbReference>
<evidence type="ECO:0000313" key="6">
    <source>
        <dbReference type="EMBL" id="AIF07781.1"/>
    </source>
</evidence>
<accession>A0A075GV71</accession>
<dbReference type="Pfam" id="PF01667">
    <property type="entry name" value="Ribosomal_S27e"/>
    <property type="match status" value="1"/>
</dbReference>
<organism evidence="6">
    <name type="scientific">uncultured marine thaumarchaeote KM3_24_H04</name>
    <dbReference type="NCBI Taxonomy" id="1456101"/>
    <lineage>
        <taxon>Archaea</taxon>
        <taxon>Nitrososphaerota</taxon>
        <taxon>environmental samples</taxon>
    </lineage>
</organism>
<dbReference type="Gene3D" id="2.20.25.100">
    <property type="entry name" value="Zn-binding ribosomal proteins"/>
    <property type="match status" value="1"/>
</dbReference>
<proteinExistence type="inferred from homology"/>
<evidence type="ECO:0000256" key="2">
    <source>
        <dbReference type="ARBA" id="ARBA00022833"/>
    </source>
</evidence>
<feature type="binding site" evidence="5">
    <location>
        <position position="20"/>
    </location>
    <ligand>
        <name>Zn(2+)</name>
        <dbReference type="ChEBI" id="CHEBI:29105"/>
    </ligand>
</feature>
<comment type="subunit">
    <text evidence="5">Part of the 30S ribosomal subunit.</text>
</comment>
<feature type="zinc finger region" description="C4-type" evidence="5">
    <location>
        <begin position="20"/>
        <end position="42"/>
    </location>
</feature>
<dbReference type="GO" id="GO:0005840">
    <property type="term" value="C:ribosome"/>
    <property type="evidence" value="ECO:0007669"/>
    <property type="project" value="UniProtKB-KW"/>
</dbReference>
<dbReference type="SUPFAM" id="SSF57829">
    <property type="entry name" value="Zn-binding ribosomal proteins"/>
    <property type="match status" value="1"/>
</dbReference>
<dbReference type="NCBIfam" id="NF001629">
    <property type="entry name" value="PRK00415.1"/>
    <property type="match status" value="1"/>
</dbReference>
<evidence type="ECO:0000256" key="1">
    <source>
        <dbReference type="ARBA" id="ARBA00010919"/>
    </source>
</evidence>
<protein>
    <recommendedName>
        <fullName evidence="5">Small ribosomal subunit protein eS27</fullName>
    </recommendedName>
</protein>
<dbReference type="GO" id="GO:0006412">
    <property type="term" value="P:translation"/>
    <property type="evidence" value="ECO:0007669"/>
    <property type="project" value="UniProtKB-UniRule"/>
</dbReference>
<keyword evidence="5" id="KW-0863">Zinc-finger</keyword>
<evidence type="ECO:0000256" key="3">
    <source>
        <dbReference type="ARBA" id="ARBA00022980"/>
    </source>
</evidence>
<dbReference type="HAMAP" id="MF_00371">
    <property type="entry name" value="Ribosomal_eS27"/>
    <property type="match status" value="1"/>
</dbReference>
<sequence length="64" mass="6954">MKKAHILTPEPNSKFQKIKCMECDEEQIVFSHNSTKVTCNSCGNILSEPTGSKAKINGKISGTA</sequence>
<dbReference type="AlphaFoldDB" id="A0A075GV71"/>
<comment type="cofactor">
    <cofactor evidence="5">
        <name>Zn(2+)</name>
        <dbReference type="ChEBI" id="CHEBI:29105"/>
    </cofactor>
    <text evidence="5">Binds 1 zinc ion per subunit.</text>
</comment>
<keyword evidence="5" id="KW-0479">Metal-binding</keyword>
<feature type="binding site" evidence="5">
    <location>
        <position position="39"/>
    </location>
    <ligand>
        <name>Zn(2+)</name>
        <dbReference type="ChEBI" id="CHEBI:29105"/>
    </ligand>
</feature>
<reference evidence="6" key="1">
    <citation type="journal article" date="2014" name="Genome Biol. Evol.">
        <title>Pangenome evidence for extensive interdomain horizontal transfer affecting lineage core and shell genes in uncultured planktonic thaumarchaeota and euryarchaeota.</title>
        <authorList>
            <person name="Deschamps P."/>
            <person name="Zivanovic Y."/>
            <person name="Moreira D."/>
            <person name="Rodriguez-Valera F."/>
            <person name="Lopez-Garcia P."/>
        </authorList>
    </citation>
    <scope>NUCLEOTIDE SEQUENCE</scope>
</reference>
<name>A0A075GV71_9ARCH</name>
<gene>
    <name evidence="6" type="primary">RP-S27e</name>
    <name evidence="6" type="synonym">RPS27</name>
    <name evidence="5" type="synonym">rps27e</name>
</gene>
<comment type="similarity">
    <text evidence="1 5">Belongs to the eukaryotic ribosomal protein eS27 family.</text>
</comment>